<accession>A0A158ED04</accession>
<dbReference type="Pfam" id="PF10282">
    <property type="entry name" value="Lactonase"/>
    <property type="match status" value="1"/>
</dbReference>
<comment type="similarity">
    <text evidence="1">Belongs to the cycloisomerase 2 family.</text>
</comment>
<keyword evidence="2" id="KW-0119">Carbohydrate metabolism</keyword>
<dbReference type="EC" id="3.1.1.31" evidence="3"/>
<keyword evidence="4" id="KW-1185">Reference proteome</keyword>
<dbReference type="PANTHER" id="PTHR30344">
    <property type="entry name" value="6-PHOSPHOGLUCONOLACTONASE-RELATED"/>
    <property type="match status" value="1"/>
</dbReference>
<evidence type="ECO:0000256" key="2">
    <source>
        <dbReference type="ARBA" id="ARBA00022526"/>
    </source>
</evidence>
<dbReference type="EMBL" id="FCOX02000068">
    <property type="protein sequence ID" value="SAL04771.1"/>
    <property type="molecule type" value="Genomic_DNA"/>
</dbReference>
<protein>
    <submittedName>
        <fullName evidence="3">6-phosphogluconolactonase</fullName>
        <ecNumber evidence="3">3.1.1.31</ecNumber>
    </submittedName>
</protein>
<dbReference type="PANTHER" id="PTHR30344:SF1">
    <property type="entry name" value="6-PHOSPHOGLUCONOLACTONASE"/>
    <property type="match status" value="1"/>
</dbReference>
<gene>
    <name evidence="3" type="primary">pgl</name>
    <name evidence="3" type="ORF">AWB78_07130</name>
</gene>
<keyword evidence="3" id="KW-0378">Hydrolase</keyword>
<proteinExistence type="inferred from homology"/>
<dbReference type="AlphaFoldDB" id="A0A158ED04"/>
<evidence type="ECO:0000313" key="4">
    <source>
        <dbReference type="Proteomes" id="UP000071859"/>
    </source>
</evidence>
<evidence type="ECO:0000256" key="1">
    <source>
        <dbReference type="ARBA" id="ARBA00005564"/>
    </source>
</evidence>
<dbReference type="InterPro" id="IPR019405">
    <property type="entry name" value="Lactonase_7-beta_prop"/>
</dbReference>
<organism evidence="3 4">
    <name type="scientific">Caballeronia calidae</name>
    <dbReference type="NCBI Taxonomy" id="1777139"/>
    <lineage>
        <taxon>Bacteria</taxon>
        <taxon>Pseudomonadati</taxon>
        <taxon>Pseudomonadota</taxon>
        <taxon>Betaproteobacteria</taxon>
        <taxon>Burkholderiales</taxon>
        <taxon>Burkholderiaceae</taxon>
        <taxon>Caballeronia</taxon>
    </lineage>
</organism>
<dbReference type="Proteomes" id="UP000071859">
    <property type="component" value="Unassembled WGS sequence"/>
</dbReference>
<dbReference type="InterPro" id="IPR015943">
    <property type="entry name" value="WD40/YVTN_repeat-like_dom_sf"/>
</dbReference>
<keyword evidence="2" id="KW-0313">Glucose metabolism</keyword>
<dbReference type="InterPro" id="IPR050282">
    <property type="entry name" value="Cycloisomerase_2"/>
</dbReference>
<name>A0A158ED04_9BURK</name>
<dbReference type="Gene3D" id="2.130.10.10">
    <property type="entry name" value="YVTN repeat-like/Quinoprotein amine dehydrogenase"/>
    <property type="match status" value="1"/>
</dbReference>
<dbReference type="SUPFAM" id="SSF75011">
    <property type="entry name" value="3-carboxy-cis,cis-mucoante lactonizing enzyme"/>
    <property type="match status" value="1"/>
</dbReference>
<evidence type="ECO:0000313" key="3">
    <source>
        <dbReference type="EMBL" id="SAL04771.1"/>
    </source>
</evidence>
<dbReference type="GO" id="GO:0017057">
    <property type="term" value="F:6-phosphogluconolactonase activity"/>
    <property type="evidence" value="ECO:0007669"/>
    <property type="project" value="UniProtKB-EC"/>
</dbReference>
<sequence>MLSVVKAPVNGGLRQVGKSVTLPTRPIHITVDQTNRFIVCVFNVPPGIEVRALLPDGSIGEKIEQPQTPDVGVFPHQARFSPNGSWLLIPARGNHPGKDSPEEPGSLRRFAFEEGRLRLVQVVAPNGGYGFGPRHIDFHPTLPFIYVSVERQNQLQVFRFDGAEIEESRRQTFSTLSPEKSPLFPQHAGAIHVNAAANFVYVINRDDLTNGTTPTHITGDNTIAAFAIDPANGSVSPPVHSDLDAFHVRTFSLSAPYIVAASQADVFLPGESGPRKVGASLSVFRMRADGYLNRVHRTDMQADRSMLFWCGFPHAYGASWG</sequence>
<comment type="caution">
    <text evidence="3">The sequence shown here is derived from an EMBL/GenBank/DDBJ whole genome shotgun (WGS) entry which is preliminary data.</text>
</comment>
<reference evidence="3" key="1">
    <citation type="submission" date="2016-01" db="EMBL/GenBank/DDBJ databases">
        <authorList>
            <person name="Peeters C."/>
        </authorList>
    </citation>
    <scope>NUCLEOTIDE SEQUENCE</scope>
    <source>
        <strain evidence="3">LMG 29321</strain>
    </source>
</reference>
<dbReference type="GO" id="GO:0006006">
    <property type="term" value="P:glucose metabolic process"/>
    <property type="evidence" value="ECO:0007669"/>
    <property type="project" value="UniProtKB-KW"/>
</dbReference>